<keyword evidence="2" id="KW-1185">Reference proteome</keyword>
<organism evidence="2 3">
    <name type="scientific">Romanomermis culicivorax</name>
    <name type="common">Nematode worm</name>
    <dbReference type="NCBI Taxonomy" id="13658"/>
    <lineage>
        <taxon>Eukaryota</taxon>
        <taxon>Metazoa</taxon>
        <taxon>Ecdysozoa</taxon>
        <taxon>Nematoda</taxon>
        <taxon>Enoplea</taxon>
        <taxon>Dorylaimia</taxon>
        <taxon>Mermithida</taxon>
        <taxon>Mermithoidea</taxon>
        <taxon>Mermithidae</taxon>
        <taxon>Romanomermis</taxon>
    </lineage>
</organism>
<keyword evidence="1" id="KW-0812">Transmembrane</keyword>
<keyword evidence="1" id="KW-1133">Transmembrane helix</keyword>
<accession>A0A915ITF6</accession>
<evidence type="ECO:0000256" key="1">
    <source>
        <dbReference type="SAM" id="Phobius"/>
    </source>
</evidence>
<dbReference type="WBParaSite" id="nRc.2.0.1.t17145-RA">
    <property type="protein sequence ID" value="nRc.2.0.1.t17145-RA"/>
    <property type="gene ID" value="nRc.2.0.1.g17145"/>
</dbReference>
<evidence type="ECO:0000313" key="3">
    <source>
        <dbReference type="WBParaSite" id="nRc.2.0.1.t17145-RA"/>
    </source>
</evidence>
<feature type="transmembrane region" description="Helical" evidence="1">
    <location>
        <begin position="21"/>
        <end position="41"/>
    </location>
</feature>
<evidence type="ECO:0000313" key="2">
    <source>
        <dbReference type="Proteomes" id="UP000887565"/>
    </source>
</evidence>
<keyword evidence="1" id="KW-0472">Membrane</keyword>
<dbReference type="AlphaFoldDB" id="A0A915ITF6"/>
<name>A0A915ITF6_ROMCU</name>
<dbReference type="Proteomes" id="UP000887565">
    <property type="component" value="Unplaced"/>
</dbReference>
<protein>
    <submittedName>
        <fullName evidence="3">Uncharacterized protein</fullName>
    </submittedName>
</protein>
<sequence length="93" mass="10742">MNIEKYLHLTEIKSKLLSHNFRIVGPSFVFFFSAVTGYFYVIVHTGICTIRAGRAPSERWQFKVIAIAIPPRNVKTTLSIVTLQYHQKIDFII</sequence>
<proteinExistence type="predicted"/>
<reference evidence="3" key="1">
    <citation type="submission" date="2022-11" db="UniProtKB">
        <authorList>
            <consortium name="WormBaseParasite"/>
        </authorList>
    </citation>
    <scope>IDENTIFICATION</scope>
</reference>